<dbReference type="PANTHER" id="PTHR38731">
    <property type="entry name" value="LIPL45-RELATED LIPOPROTEIN-RELATED"/>
    <property type="match status" value="1"/>
</dbReference>
<proteinExistence type="predicted"/>
<dbReference type="Gene3D" id="2.60.120.1440">
    <property type="match status" value="1"/>
</dbReference>
<dbReference type="RefSeq" id="WP_076713396.1">
    <property type="nucleotide sequence ID" value="NZ_MOEN01000029.1"/>
</dbReference>
<dbReference type="InterPro" id="IPR006860">
    <property type="entry name" value="FecR"/>
</dbReference>
<comment type="caution">
    <text evidence="2">The sequence shown here is derived from an EMBL/GenBank/DDBJ whole genome shotgun (WGS) entry which is preliminary data.</text>
</comment>
<reference evidence="2 3" key="1">
    <citation type="submission" date="2016-10" db="EMBL/GenBank/DDBJ databases">
        <title>Genome sequence of a sulfur-reducing bacterium Desulfurobacterium indicum K6013.</title>
        <authorList>
            <person name="Cao J."/>
            <person name="Shao Z."/>
            <person name="Alain K."/>
            <person name="Jebbar M."/>
        </authorList>
    </citation>
    <scope>NUCLEOTIDE SEQUENCE [LARGE SCALE GENOMIC DNA]</scope>
    <source>
        <strain evidence="2 3">K6013</strain>
    </source>
</reference>
<dbReference type="OrthoDB" id="14167at2"/>
<dbReference type="Proteomes" id="UP000187408">
    <property type="component" value="Unassembled WGS sequence"/>
</dbReference>
<dbReference type="AlphaFoldDB" id="A0A1R1MJY3"/>
<feature type="domain" description="FecR protein" evidence="1">
    <location>
        <begin position="59"/>
        <end position="147"/>
    </location>
</feature>
<evidence type="ECO:0000313" key="3">
    <source>
        <dbReference type="Proteomes" id="UP000187408"/>
    </source>
</evidence>
<protein>
    <recommendedName>
        <fullName evidence="1">FecR protein domain-containing protein</fullName>
    </recommendedName>
</protein>
<gene>
    <name evidence="2" type="ORF">BLW93_07055</name>
</gene>
<sequence length="243" mass="28456">MKRLFYILFLLIFIPTNVSAGLYAGRIIKKEGRVKILTDDNLRGEIVRTTPEEIPVNSRIKTYRRSKAFVILPEKTHIVLLEKSILFIENSKTIYQENGTILYKIKKYGQTSGITVKTPVSIIGVKGTMFAVTVDKQNANIFLKKGSLSIRSPEKEFKVYRLKTLKEFSDFQKEFEQYQNRTMEEFKKYKKKVQEEFLFYTREFVLPPGKSVSIKGNKVYIKDNIPEEIEENFKLFECFWGSQ</sequence>
<organism evidence="2 3">
    <name type="scientific">Desulfurobacterium indicum</name>
    <dbReference type="NCBI Taxonomy" id="1914305"/>
    <lineage>
        <taxon>Bacteria</taxon>
        <taxon>Pseudomonadati</taxon>
        <taxon>Aquificota</taxon>
        <taxon>Aquificia</taxon>
        <taxon>Desulfurobacteriales</taxon>
        <taxon>Desulfurobacteriaceae</taxon>
        <taxon>Desulfurobacterium</taxon>
    </lineage>
</organism>
<dbReference type="PANTHER" id="PTHR38731:SF1">
    <property type="entry name" value="FECR PROTEIN DOMAIN-CONTAINING PROTEIN"/>
    <property type="match status" value="1"/>
</dbReference>
<dbReference type="Pfam" id="PF04773">
    <property type="entry name" value="FecR"/>
    <property type="match status" value="1"/>
</dbReference>
<evidence type="ECO:0000313" key="2">
    <source>
        <dbReference type="EMBL" id="OMH40073.1"/>
    </source>
</evidence>
<dbReference type="STRING" id="1914305.BLW93_07055"/>
<name>A0A1R1MJY3_9BACT</name>
<keyword evidence="3" id="KW-1185">Reference proteome</keyword>
<evidence type="ECO:0000259" key="1">
    <source>
        <dbReference type="Pfam" id="PF04773"/>
    </source>
</evidence>
<accession>A0A1R1MJY3</accession>
<dbReference type="EMBL" id="MOEN01000029">
    <property type="protein sequence ID" value="OMH40073.1"/>
    <property type="molecule type" value="Genomic_DNA"/>
</dbReference>